<reference evidence="9" key="1">
    <citation type="submission" date="2012-09" db="EMBL/GenBank/DDBJ databases">
        <title>Metagenomic Characterization of a Microbial Community in Wastewater Detects High Levels of Antibiotic Resistance.</title>
        <authorList>
            <person name="Abrams M."/>
            <person name="Caldwell A."/>
            <person name="Vandaei E."/>
            <person name="Lee W."/>
            <person name="Perrott J."/>
            <person name="Khan S.Y."/>
            <person name="Ta J."/>
            <person name="Romero D."/>
            <person name="Nguyen V."/>
            <person name="Pourmand N."/>
            <person name="Ouverney C.C."/>
        </authorList>
    </citation>
    <scope>NUCLEOTIDE SEQUENCE</scope>
</reference>
<keyword evidence="7" id="KW-0472">Membrane</keyword>
<keyword evidence="7" id="KW-1133">Transmembrane helix</keyword>
<accession>L7VXD6</accession>
<protein>
    <submittedName>
        <fullName evidence="9">Cytochrome c5</fullName>
    </submittedName>
</protein>
<evidence type="ECO:0000256" key="2">
    <source>
        <dbReference type="ARBA" id="ARBA00022617"/>
    </source>
</evidence>
<dbReference type="PRINTS" id="PR00607">
    <property type="entry name" value="CYTCHROMECIE"/>
</dbReference>
<dbReference type="PANTHER" id="PTHR40942">
    <property type="match status" value="1"/>
</dbReference>
<keyword evidence="3 6" id="KW-0479">Metal-binding</keyword>
<dbReference type="InterPro" id="IPR002323">
    <property type="entry name" value="Cyt_CIE"/>
</dbReference>
<evidence type="ECO:0000256" key="6">
    <source>
        <dbReference type="PROSITE-ProRule" id="PRU00433"/>
    </source>
</evidence>
<name>L7VXD6_9BACT</name>
<evidence type="ECO:0000256" key="1">
    <source>
        <dbReference type="ARBA" id="ARBA00022448"/>
    </source>
</evidence>
<dbReference type="GO" id="GO:0009055">
    <property type="term" value="F:electron transfer activity"/>
    <property type="evidence" value="ECO:0007669"/>
    <property type="project" value="InterPro"/>
</dbReference>
<keyword evidence="7" id="KW-0812">Transmembrane</keyword>
<dbReference type="EMBL" id="JX649881">
    <property type="protein sequence ID" value="AGC71738.1"/>
    <property type="molecule type" value="Genomic_DNA"/>
</dbReference>
<dbReference type="SUPFAM" id="SSF46626">
    <property type="entry name" value="Cytochrome c"/>
    <property type="match status" value="1"/>
</dbReference>
<dbReference type="Pfam" id="PF13442">
    <property type="entry name" value="Cytochrome_CBB3"/>
    <property type="match status" value="1"/>
</dbReference>
<feature type="transmembrane region" description="Helical" evidence="7">
    <location>
        <begin position="97"/>
        <end position="119"/>
    </location>
</feature>
<evidence type="ECO:0000256" key="4">
    <source>
        <dbReference type="ARBA" id="ARBA00022982"/>
    </source>
</evidence>
<dbReference type="GO" id="GO:0005506">
    <property type="term" value="F:iron ion binding"/>
    <property type="evidence" value="ECO:0007669"/>
    <property type="project" value="InterPro"/>
</dbReference>
<dbReference type="PANTHER" id="PTHR40942:SF4">
    <property type="entry name" value="CYTOCHROME C5"/>
    <property type="match status" value="1"/>
</dbReference>
<keyword evidence="1" id="KW-0813">Transport</keyword>
<evidence type="ECO:0000259" key="8">
    <source>
        <dbReference type="PROSITE" id="PS51007"/>
    </source>
</evidence>
<proteinExistence type="predicted"/>
<dbReference type="InterPro" id="IPR036909">
    <property type="entry name" value="Cyt_c-like_dom_sf"/>
</dbReference>
<dbReference type="AlphaFoldDB" id="L7VXD6"/>
<evidence type="ECO:0000256" key="3">
    <source>
        <dbReference type="ARBA" id="ARBA00022723"/>
    </source>
</evidence>
<keyword evidence="5 6" id="KW-0408">Iron</keyword>
<sequence length="245" mass="25295">MTTTLHDGDVARPTGVEPVTLGFGNQYSIQLSYGRLVRIIGASYNFAFPGDGGRVPAQTRIMVTSLSARAAQHLIHLSIATAMSEEHGTLIKTPKQLIVVSLLALVVPVAVALLGSQLVTGSKRIDTSEDRKAVEQRIKPVGELVKMEGAPSPTPVAAAAAAAPAKAKSGEEIYNSACAACHGTGAAGAPKMGDKAAWAPRIAQGAATLYEHAIKGFKGMPPKGGSTASDDEIKAAVDFQVAKSK</sequence>
<dbReference type="GO" id="GO:0020037">
    <property type="term" value="F:heme binding"/>
    <property type="evidence" value="ECO:0007669"/>
    <property type="project" value="InterPro"/>
</dbReference>
<dbReference type="Gene3D" id="1.10.760.10">
    <property type="entry name" value="Cytochrome c-like domain"/>
    <property type="match status" value="1"/>
</dbReference>
<keyword evidence="4" id="KW-0249">Electron transport</keyword>
<dbReference type="PROSITE" id="PS51007">
    <property type="entry name" value="CYTC"/>
    <property type="match status" value="1"/>
</dbReference>
<evidence type="ECO:0000256" key="7">
    <source>
        <dbReference type="SAM" id="Phobius"/>
    </source>
</evidence>
<dbReference type="InterPro" id="IPR009056">
    <property type="entry name" value="Cyt_c-like_dom"/>
</dbReference>
<feature type="domain" description="Cytochrome c" evidence="8">
    <location>
        <begin position="165"/>
        <end position="244"/>
    </location>
</feature>
<evidence type="ECO:0000313" key="9">
    <source>
        <dbReference type="EMBL" id="AGC71738.1"/>
    </source>
</evidence>
<evidence type="ECO:0000256" key="5">
    <source>
        <dbReference type="ARBA" id="ARBA00023004"/>
    </source>
</evidence>
<organism evidence="9">
    <name type="scientific">uncultured bacterium A1Q1_fos_504</name>
    <dbReference type="NCBI Taxonomy" id="1256580"/>
    <lineage>
        <taxon>Bacteria</taxon>
        <taxon>environmental samples</taxon>
    </lineage>
</organism>
<keyword evidence="2 6" id="KW-0349">Heme</keyword>